<protein>
    <submittedName>
        <fullName evidence="4">Transposase</fullName>
    </submittedName>
</protein>
<organism evidence="4">
    <name type="scientific">Schistosoma curassoni</name>
    <dbReference type="NCBI Taxonomy" id="6186"/>
    <lineage>
        <taxon>Eukaryota</taxon>
        <taxon>Metazoa</taxon>
        <taxon>Spiralia</taxon>
        <taxon>Lophotrochozoa</taxon>
        <taxon>Platyhelminthes</taxon>
        <taxon>Trematoda</taxon>
        <taxon>Digenea</taxon>
        <taxon>Strigeidida</taxon>
        <taxon>Schistosomatoidea</taxon>
        <taxon>Schistosomatidae</taxon>
        <taxon>Schistosoma</taxon>
    </lineage>
</organism>
<reference evidence="2 3" key="2">
    <citation type="submission" date="2018-11" db="EMBL/GenBank/DDBJ databases">
        <authorList>
            <consortium name="Pathogen Informatics"/>
        </authorList>
    </citation>
    <scope>NUCLEOTIDE SEQUENCE [LARGE SCALE GENOMIC DNA]</scope>
    <source>
        <strain evidence="2">Dakar</strain>
        <strain evidence="3">Dakar, Senegal</strain>
    </source>
</reference>
<evidence type="ECO:0000313" key="4">
    <source>
        <dbReference type="WBParaSite" id="SCUD_0001700101-mRNA-1"/>
    </source>
</evidence>
<proteinExistence type="predicted"/>
<keyword evidence="3" id="KW-1185">Reference proteome</keyword>
<dbReference type="Proteomes" id="UP000279833">
    <property type="component" value="Unassembled WGS sequence"/>
</dbReference>
<dbReference type="AlphaFoldDB" id="A0A183KPL6"/>
<keyword evidence="1" id="KW-0812">Transmembrane</keyword>
<evidence type="ECO:0000313" key="3">
    <source>
        <dbReference type="Proteomes" id="UP000279833"/>
    </source>
</evidence>
<keyword evidence="1" id="KW-1133">Transmembrane helix</keyword>
<name>A0A183KPL6_9TREM</name>
<reference evidence="4" key="1">
    <citation type="submission" date="2016-06" db="UniProtKB">
        <authorList>
            <consortium name="WormBaseParasite"/>
        </authorList>
    </citation>
    <scope>IDENTIFICATION</scope>
</reference>
<sequence length="36" mass="3947">MNASPNNPVTDAHIIYGLVSMSILLTMPHIVDHCLK</sequence>
<dbReference type="WBParaSite" id="SCUD_0001700101-mRNA-1">
    <property type="protein sequence ID" value="SCUD_0001700101-mRNA-1"/>
    <property type="gene ID" value="SCUD_0001700101"/>
</dbReference>
<accession>A0A183KPL6</accession>
<feature type="transmembrane region" description="Helical" evidence="1">
    <location>
        <begin position="12"/>
        <end position="31"/>
    </location>
</feature>
<dbReference type="EMBL" id="UZAK01039282">
    <property type="protein sequence ID" value="VDP62641.1"/>
    <property type="molecule type" value="Genomic_DNA"/>
</dbReference>
<evidence type="ECO:0000313" key="2">
    <source>
        <dbReference type="EMBL" id="VDP62641.1"/>
    </source>
</evidence>
<gene>
    <name evidence="2" type="ORF">SCUD_LOCUS16998</name>
</gene>
<keyword evidence="1" id="KW-0472">Membrane</keyword>
<evidence type="ECO:0000256" key="1">
    <source>
        <dbReference type="SAM" id="Phobius"/>
    </source>
</evidence>